<dbReference type="GO" id="GO:0046167">
    <property type="term" value="P:glycerol-3-phosphate biosynthetic process"/>
    <property type="evidence" value="ECO:0007669"/>
    <property type="project" value="UniProtKB-UniRule"/>
</dbReference>
<comment type="pathway">
    <text evidence="13">Membrane lipid metabolism; glycerophospholipid metabolism.</text>
</comment>
<dbReference type="SUPFAM" id="SSF51735">
    <property type="entry name" value="NAD(P)-binding Rossmann-fold domains"/>
    <property type="match status" value="1"/>
</dbReference>
<feature type="binding site" evidence="13">
    <location>
        <position position="242"/>
    </location>
    <ligand>
        <name>sn-glycerol 3-phosphate</name>
        <dbReference type="ChEBI" id="CHEBI:57597"/>
    </ligand>
</feature>
<evidence type="ECO:0000256" key="15">
    <source>
        <dbReference type="PIRSR" id="PIRSR000114-2"/>
    </source>
</evidence>
<dbReference type="PRINTS" id="PR00077">
    <property type="entry name" value="GPDHDRGNASE"/>
</dbReference>
<dbReference type="PIRSF" id="PIRSF000114">
    <property type="entry name" value="Glycerol-3-P_dh"/>
    <property type="match status" value="1"/>
</dbReference>
<comment type="catalytic activity">
    <reaction evidence="13">
        <text>sn-glycerol 3-phosphate + NAD(+) = dihydroxyacetone phosphate + NADH + H(+)</text>
        <dbReference type="Rhea" id="RHEA:11092"/>
        <dbReference type="ChEBI" id="CHEBI:15378"/>
        <dbReference type="ChEBI" id="CHEBI:57540"/>
        <dbReference type="ChEBI" id="CHEBI:57597"/>
        <dbReference type="ChEBI" id="CHEBI:57642"/>
        <dbReference type="ChEBI" id="CHEBI:57945"/>
        <dbReference type="EC" id="1.1.1.94"/>
    </reaction>
</comment>
<protein>
    <recommendedName>
        <fullName evidence="11 13">Glycerol-3-phosphate dehydrogenase [NAD(P)+]</fullName>
        <ecNumber evidence="10 13">1.1.1.94</ecNumber>
    </recommendedName>
    <alternativeName>
        <fullName evidence="13">NAD(P)(+)-dependent glycerol-3-phosphate dehydrogenase</fullName>
    </alternativeName>
    <alternativeName>
        <fullName evidence="12 13">NAD(P)H-dependent dihydroxyacetone-phosphate reductase</fullName>
    </alternativeName>
</protein>
<dbReference type="HAMAP" id="MF_00394">
    <property type="entry name" value="NAD_Glyc3P_dehydrog"/>
    <property type="match status" value="1"/>
</dbReference>
<evidence type="ECO:0000259" key="18">
    <source>
        <dbReference type="Pfam" id="PF01210"/>
    </source>
</evidence>
<keyword evidence="5 13" id="KW-0520">NAD</keyword>
<evidence type="ECO:0000256" key="13">
    <source>
        <dbReference type="HAMAP-Rule" id="MF_00394"/>
    </source>
</evidence>
<dbReference type="FunFam" id="3.40.50.720:FF:000019">
    <property type="entry name" value="Glycerol-3-phosphate dehydrogenase [NAD(P)+]"/>
    <property type="match status" value="1"/>
</dbReference>
<dbReference type="SUPFAM" id="SSF48179">
    <property type="entry name" value="6-phosphogluconate dehydrogenase C-terminal domain-like"/>
    <property type="match status" value="1"/>
</dbReference>
<feature type="binding site" evidence="16">
    <location>
        <position position="276"/>
    </location>
    <ligand>
        <name>NAD(+)</name>
        <dbReference type="ChEBI" id="CHEBI:57540"/>
    </ligand>
</feature>
<keyword evidence="6 13" id="KW-0443">Lipid metabolism</keyword>
<reference evidence="20 21" key="1">
    <citation type="submission" date="2018-08" db="EMBL/GenBank/DDBJ databases">
        <title>The first complete genome of Treponema rectale (CHPAT), a commensal spirochete of the bovine rectum.</title>
        <authorList>
            <person name="Staton G.J."/>
            <person name="Clegg S.R."/>
            <person name="Carter S.D."/>
            <person name="Radford A.D."/>
            <person name="Darby A."/>
            <person name="Hall N."/>
            <person name="Birtles R.J."/>
            <person name="Evans N.J."/>
        </authorList>
    </citation>
    <scope>NUCLEOTIDE SEQUENCE [LARGE SCALE GENOMIC DNA]</scope>
    <source>
        <strain evidence="20 21">CHPA</strain>
    </source>
</reference>
<comment type="similarity">
    <text evidence="1 13 17">Belongs to the NAD-dependent glycerol-3-phosphate dehydrogenase family.</text>
</comment>
<comment type="catalytic activity">
    <reaction evidence="9">
        <text>sn-glycerol 3-phosphate + NADP(+) = dihydroxyacetone phosphate + NADPH + H(+)</text>
        <dbReference type="Rhea" id="RHEA:11096"/>
        <dbReference type="ChEBI" id="CHEBI:15378"/>
        <dbReference type="ChEBI" id="CHEBI:57597"/>
        <dbReference type="ChEBI" id="CHEBI:57642"/>
        <dbReference type="ChEBI" id="CHEBI:57783"/>
        <dbReference type="ChEBI" id="CHEBI:58349"/>
        <dbReference type="EC" id="1.1.1.94"/>
    </reaction>
    <physiologicalReaction direction="right-to-left" evidence="9">
        <dbReference type="Rhea" id="RHEA:11098"/>
    </physiologicalReaction>
</comment>
<evidence type="ECO:0000313" key="20">
    <source>
        <dbReference type="EMBL" id="QOS39598.1"/>
    </source>
</evidence>
<keyword evidence="7 13" id="KW-0594">Phospholipid biosynthesis</keyword>
<dbReference type="UniPathway" id="UPA00940"/>
<feature type="binding site" evidence="13">
    <location>
        <position position="31"/>
    </location>
    <ligand>
        <name>NADPH</name>
        <dbReference type="ChEBI" id="CHEBI:57783"/>
    </ligand>
</feature>
<evidence type="ECO:0000256" key="9">
    <source>
        <dbReference type="ARBA" id="ARBA00052716"/>
    </source>
</evidence>
<feature type="active site" description="Proton acceptor" evidence="13 14">
    <location>
        <position position="189"/>
    </location>
</feature>
<comment type="subcellular location">
    <subcellularLocation>
        <location evidence="13">Cytoplasm</location>
    </subcellularLocation>
</comment>
<comment type="function">
    <text evidence="13">Catalyzes the reduction of the glycolytic intermediate dihydroxyacetone phosphate (DHAP) to sn-glycerol 3-phosphate (G3P), the key precursor for phospholipid synthesis.</text>
</comment>
<evidence type="ECO:0000256" key="5">
    <source>
        <dbReference type="ARBA" id="ARBA00023027"/>
    </source>
</evidence>
<sequence length="330" mass="35933">MKIAIIGSGSWATALAHVFAKNDHTCLLVGRDENAFDNQRHINVRYFPDIVLNERISYTTSLKEGLNGAEMVLFCIPSGAMRLMAKEVSKYLDHKVMILSATKGLDAKTFEPLSNVLKEELPKEYVEGVVSIIGPSFANEVIHDKVTAIVAVSSDEKEAIKVQKAFSCDTFRIYTNDDEIGCQIGAALKNVLAIAGGAIYGLGEGENAKAALVTRGLHEIIRLGSALGGKVETFYGLTGIGDLLLTCSSPQSRNFYLGMQIGQKDDAQDVLKENKKTVEGVLTCKYAKALADKLSISMPILNGVYSVLFEGQKPSQMVHETMVRKLKSEH</sequence>
<dbReference type="GO" id="GO:0006650">
    <property type="term" value="P:glycerophospholipid metabolic process"/>
    <property type="evidence" value="ECO:0007669"/>
    <property type="project" value="UniProtKB-UniRule"/>
</dbReference>
<feature type="domain" description="Glycerol-3-phosphate dehydrogenase NAD-dependent C-terminal" evidence="19">
    <location>
        <begin position="178"/>
        <end position="318"/>
    </location>
</feature>
<evidence type="ECO:0000256" key="12">
    <source>
        <dbReference type="ARBA" id="ARBA00080511"/>
    </source>
</evidence>
<evidence type="ECO:0000256" key="10">
    <source>
        <dbReference type="ARBA" id="ARBA00066687"/>
    </source>
</evidence>
<dbReference type="KEGG" id="trc:DYE49_03645"/>
<feature type="binding site" evidence="13">
    <location>
        <position position="253"/>
    </location>
    <ligand>
        <name>sn-glycerol 3-phosphate</name>
        <dbReference type="ChEBI" id="CHEBI:57597"/>
    </ligand>
</feature>
<feature type="binding site" evidence="13">
    <location>
        <position position="254"/>
    </location>
    <ligand>
        <name>sn-glycerol 3-phosphate</name>
        <dbReference type="ChEBI" id="CHEBI:57597"/>
    </ligand>
</feature>
<dbReference type="Pfam" id="PF01210">
    <property type="entry name" value="NAD_Gly3P_dh_N"/>
    <property type="match status" value="1"/>
</dbReference>
<feature type="binding site" evidence="13">
    <location>
        <position position="279"/>
    </location>
    <ligand>
        <name>NADPH</name>
        <dbReference type="ChEBI" id="CHEBI:57783"/>
    </ligand>
</feature>
<evidence type="ECO:0000256" key="2">
    <source>
        <dbReference type="ARBA" id="ARBA00022516"/>
    </source>
</evidence>
<keyword evidence="2 13" id="KW-0444">Lipid biosynthesis</keyword>
<evidence type="ECO:0000256" key="4">
    <source>
        <dbReference type="ARBA" id="ARBA00023002"/>
    </source>
</evidence>
<dbReference type="InterPro" id="IPR006109">
    <property type="entry name" value="G3P_DH_NAD-dep_C"/>
</dbReference>
<evidence type="ECO:0000259" key="19">
    <source>
        <dbReference type="Pfam" id="PF07479"/>
    </source>
</evidence>
<dbReference type="GO" id="GO:0051287">
    <property type="term" value="F:NAD binding"/>
    <property type="evidence" value="ECO:0007669"/>
    <property type="project" value="InterPro"/>
</dbReference>
<dbReference type="GO" id="GO:0005975">
    <property type="term" value="P:carbohydrate metabolic process"/>
    <property type="evidence" value="ECO:0007669"/>
    <property type="project" value="InterPro"/>
</dbReference>
<feature type="domain" description="Glycerol-3-phosphate dehydrogenase NAD-dependent N-terminal" evidence="18">
    <location>
        <begin position="2"/>
        <end position="158"/>
    </location>
</feature>
<dbReference type="AlphaFoldDB" id="A0A7M1XL50"/>
<keyword evidence="3 13" id="KW-0521">NADP</keyword>
<keyword evidence="8 13" id="KW-1208">Phospholipid metabolism</keyword>
<feature type="binding site" evidence="15">
    <location>
        <begin position="253"/>
        <end position="254"/>
    </location>
    <ligand>
        <name>substrate</name>
    </ligand>
</feature>
<dbReference type="GO" id="GO:0008654">
    <property type="term" value="P:phospholipid biosynthetic process"/>
    <property type="evidence" value="ECO:0007669"/>
    <property type="project" value="UniProtKB-KW"/>
</dbReference>
<evidence type="ECO:0000256" key="14">
    <source>
        <dbReference type="PIRSR" id="PIRSR000114-1"/>
    </source>
</evidence>
<dbReference type="EMBL" id="CP031517">
    <property type="protein sequence ID" value="QOS39598.1"/>
    <property type="molecule type" value="Genomic_DNA"/>
</dbReference>
<dbReference type="Proteomes" id="UP000593591">
    <property type="component" value="Chromosome"/>
</dbReference>
<feature type="binding site" evidence="16">
    <location>
        <position position="253"/>
    </location>
    <ligand>
        <name>NAD(+)</name>
        <dbReference type="ChEBI" id="CHEBI:57540"/>
    </ligand>
</feature>
<evidence type="ECO:0000256" key="16">
    <source>
        <dbReference type="PIRSR" id="PIRSR000114-3"/>
    </source>
</evidence>
<dbReference type="PANTHER" id="PTHR11728:SF1">
    <property type="entry name" value="GLYCEROL-3-PHOSPHATE DEHYDROGENASE [NAD(+)] 2, CHLOROPLASTIC"/>
    <property type="match status" value="1"/>
</dbReference>
<organism evidence="20 21">
    <name type="scientific">Treponema rectale</name>
    <dbReference type="NCBI Taxonomy" id="744512"/>
    <lineage>
        <taxon>Bacteria</taxon>
        <taxon>Pseudomonadati</taxon>
        <taxon>Spirochaetota</taxon>
        <taxon>Spirochaetia</taxon>
        <taxon>Spirochaetales</taxon>
        <taxon>Treponemataceae</taxon>
        <taxon>Treponema</taxon>
    </lineage>
</organism>
<dbReference type="Gene3D" id="3.40.50.720">
    <property type="entry name" value="NAD(P)-binding Rossmann-like Domain"/>
    <property type="match status" value="1"/>
</dbReference>
<keyword evidence="13" id="KW-0963">Cytoplasm</keyword>
<dbReference type="NCBIfam" id="NF000942">
    <property type="entry name" value="PRK00094.1-4"/>
    <property type="match status" value="1"/>
</dbReference>
<dbReference type="InterPro" id="IPR013328">
    <property type="entry name" value="6PGD_dom2"/>
</dbReference>
<feature type="binding site" evidence="13">
    <location>
        <position position="253"/>
    </location>
    <ligand>
        <name>NADPH</name>
        <dbReference type="ChEBI" id="CHEBI:57783"/>
    </ligand>
</feature>
<gene>
    <name evidence="13" type="primary">gpsA</name>
    <name evidence="20" type="ORF">DYE49_03645</name>
</gene>
<feature type="binding site" evidence="13">
    <location>
        <position position="103"/>
    </location>
    <ligand>
        <name>sn-glycerol 3-phosphate</name>
        <dbReference type="ChEBI" id="CHEBI:57597"/>
    </ligand>
</feature>
<name>A0A7M1XL50_9SPIR</name>
<keyword evidence="4 13" id="KW-0560">Oxidoreductase</keyword>
<accession>A0A7M1XL50</accession>
<dbReference type="FunFam" id="1.10.1040.10:FF:000001">
    <property type="entry name" value="Glycerol-3-phosphate dehydrogenase [NAD(P)+]"/>
    <property type="match status" value="1"/>
</dbReference>
<feature type="binding site" evidence="13">
    <location>
        <position position="134"/>
    </location>
    <ligand>
        <name>sn-glycerol 3-phosphate</name>
        <dbReference type="ChEBI" id="CHEBI:57597"/>
    </ligand>
</feature>
<dbReference type="EC" id="1.1.1.94" evidence="10 13"/>
<evidence type="ECO:0000256" key="6">
    <source>
        <dbReference type="ARBA" id="ARBA00023098"/>
    </source>
</evidence>
<dbReference type="GO" id="GO:0046168">
    <property type="term" value="P:glycerol-3-phosphate catabolic process"/>
    <property type="evidence" value="ECO:0007669"/>
    <property type="project" value="InterPro"/>
</dbReference>
<proteinExistence type="inferred from homology"/>
<evidence type="ECO:0000256" key="7">
    <source>
        <dbReference type="ARBA" id="ARBA00023209"/>
    </source>
</evidence>
<dbReference type="GO" id="GO:0005829">
    <property type="term" value="C:cytosol"/>
    <property type="evidence" value="ECO:0007669"/>
    <property type="project" value="TreeGrafter"/>
</dbReference>
<dbReference type="PANTHER" id="PTHR11728">
    <property type="entry name" value="GLYCEROL-3-PHOSPHATE DEHYDROGENASE"/>
    <property type="match status" value="1"/>
</dbReference>
<feature type="binding site" evidence="13">
    <location>
        <position position="46"/>
    </location>
    <ligand>
        <name>NADPH</name>
        <dbReference type="ChEBI" id="CHEBI:57783"/>
    </ligand>
</feature>
<feature type="binding site" evidence="13">
    <location>
        <position position="189"/>
    </location>
    <ligand>
        <name>sn-glycerol 3-phosphate</name>
        <dbReference type="ChEBI" id="CHEBI:57597"/>
    </ligand>
</feature>
<evidence type="ECO:0000256" key="8">
    <source>
        <dbReference type="ARBA" id="ARBA00023264"/>
    </source>
</evidence>
<dbReference type="NCBIfam" id="NF000940">
    <property type="entry name" value="PRK00094.1-2"/>
    <property type="match status" value="1"/>
</dbReference>
<feature type="binding site" evidence="13">
    <location>
        <position position="103"/>
    </location>
    <ligand>
        <name>NADPH</name>
        <dbReference type="ChEBI" id="CHEBI:57783"/>
    </ligand>
</feature>
<evidence type="ECO:0000256" key="17">
    <source>
        <dbReference type="RuleBase" id="RU000437"/>
    </source>
</evidence>
<feature type="binding site" evidence="16">
    <location>
        <position position="138"/>
    </location>
    <ligand>
        <name>NAD(+)</name>
        <dbReference type="ChEBI" id="CHEBI:57540"/>
    </ligand>
</feature>
<dbReference type="InterPro" id="IPR011128">
    <property type="entry name" value="G3P_DH_NAD-dep_N"/>
</dbReference>
<feature type="binding site" evidence="13">
    <location>
        <position position="10"/>
    </location>
    <ligand>
        <name>NADPH</name>
        <dbReference type="ChEBI" id="CHEBI:57783"/>
    </ligand>
</feature>
<dbReference type="Gene3D" id="1.10.1040.10">
    <property type="entry name" value="N-(1-d-carboxylethyl)-l-norvaline Dehydrogenase, domain 2"/>
    <property type="match status" value="1"/>
</dbReference>
<feature type="binding site" evidence="13">
    <location>
        <position position="136"/>
    </location>
    <ligand>
        <name>sn-glycerol 3-phosphate</name>
        <dbReference type="ChEBI" id="CHEBI:57597"/>
    </ligand>
</feature>
<evidence type="ECO:0000256" key="11">
    <source>
        <dbReference type="ARBA" id="ARBA00069372"/>
    </source>
</evidence>
<comment type="caution">
    <text evidence="13">Lacks conserved residue(s) required for the propagation of feature annotation.</text>
</comment>
<dbReference type="GO" id="GO:0047952">
    <property type="term" value="F:glycerol-3-phosphate dehydrogenase [NAD(P)+] activity"/>
    <property type="evidence" value="ECO:0007669"/>
    <property type="project" value="UniProtKB-UniRule"/>
</dbReference>
<evidence type="ECO:0000256" key="3">
    <source>
        <dbReference type="ARBA" id="ARBA00022857"/>
    </source>
</evidence>
<dbReference type="Pfam" id="PF07479">
    <property type="entry name" value="NAD_Gly3P_dh_C"/>
    <property type="match status" value="1"/>
</dbReference>
<feature type="binding site" evidence="13">
    <location>
        <position position="252"/>
    </location>
    <ligand>
        <name>sn-glycerol 3-phosphate</name>
        <dbReference type="ChEBI" id="CHEBI:57597"/>
    </ligand>
</feature>
<feature type="binding site" evidence="13">
    <location>
        <position position="138"/>
    </location>
    <ligand>
        <name>NADPH</name>
        <dbReference type="ChEBI" id="CHEBI:57783"/>
    </ligand>
</feature>
<dbReference type="InterPro" id="IPR006168">
    <property type="entry name" value="G3P_DH_NAD-dep"/>
</dbReference>
<dbReference type="InterPro" id="IPR008927">
    <property type="entry name" value="6-PGluconate_DH-like_C_sf"/>
</dbReference>
<keyword evidence="13" id="KW-0547">Nucleotide-binding</keyword>
<evidence type="ECO:0000256" key="1">
    <source>
        <dbReference type="ARBA" id="ARBA00011009"/>
    </source>
</evidence>
<dbReference type="InterPro" id="IPR036291">
    <property type="entry name" value="NAD(P)-bd_dom_sf"/>
</dbReference>
<feature type="binding site" evidence="13">
    <location>
        <position position="11"/>
    </location>
    <ligand>
        <name>NADPH</name>
        <dbReference type="ChEBI" id="CHEBI:57783"/>
    </ligand>
</feature>
<evidence type="ECO:0000313" key="21">
    <source>
        <dbReference type="Proteomes" id="UP000593591"/>
    </source>
</evidence>
<feature type="binding site" evidence="15">
    <location>
        <position position="103"/>
    </location>
    <ligand>
        <name>substrate</name>
    </ligand>
</feature>